<protein>
    <submittedName>
        <fullName evidence="1">Uncharacterized protein</fullName>
    </submittedName>
</protein>
<accession>A0A5C7FJ24</accession>
<dbReference type="Proteomes" id="UP000321907">
    <property type="component" value="Unassembled WGS sequence"/>
</dbReference>
<gene>
    <name evidence="1" type="ORF">FUA23_20605</name>
</gene>
<evidence type="ECO:0000313" key="2">
    <source>
        <dbReference type="Proteomes" id="UP000321907"/>
    </source>
</evidence>
<dbReference type="RefSeq" id="WP_147932671.1">
    <property type="nucleotide sequence ID" value="NZ_VOXD01000047.1"/>
</dbReference>
<dbReference type="EMBL" id="VOXD01000047">
    <property type="protein sequence ID" value="TXF85416.1"/>
    <property type="molecule type" value="Genomic_DNA"/>
</dbReference>
<evidence type="ECO:0000313" key="1">
    <source>
        <dbReference type="EMBL" id="TXF85416.1"/>
    </source>
</evidence>
<dbReference type="AlphaFoldDB" id="A0A5C7FJ24"/>
<name>A0A5C7FJ24_9BACT</name>
<proteinExistence type="predicted"/>
<sequence length="461" mass="53644">MSLLQQIIHNLSPTEANRVTLWLSADLHNRREDCRVLFRLRRKSEELPPPETEFAAVYPEAPVFDAARHRQLEHQLLKRLEAFLAWDTFHRDDNAPDAFLMKAYRERDLDNHRRTRLKRYRPSPIGGTDRLHLEYQLAVDQYDLDLAASRGGKVDYLSPEHKLEKYIIALRLRQACMTIAHQRLHKTTDNYEIPRFDHILEAANQKPYRDDPFIRLFYLVARLQLDEPTEAETAFTQVTDQLVEFHHQLPTDDRRNLMLMAINYGLRRANTGSEPAIEATFVLYKLGLQLGLLHDRGRLSVFAFNNILGLAIRLKEIDWAAGFLDTHQSQLPEKGGSEVLALGRARLALATGQDGEALYHLQQADFKDFIHHLTARVMQLKIYFRQDSYTLLHSHIGSTRKLLTRRKRVGYHLQNYRNIFQLANAVIRLAPGDKKGKEQLRQKILTTDPCTERPWLLSVLE</sequence>
<keyword evidence="2" id="KW-1185">Reference proteome</keyword>
<reference evidence="1 2" key="1">
    <citation type="submission" date="2019-08" db="EMBL/GenBank/DDBJ databases">
        <title>Lewinella sp. strain SSH13 Genome sequencing and assembly.</title>
        <authorList>
            <person name="Kim I."/>
        </authorList>
    </citation>
    <scope>NUCLEOTIDE SEQUENCE [LARGE SCALE GENOMIC DNA]</scope>
    <source>
        <strain evidence="1 2">SSH13</strain>
    </source>
</reference>
<dbReference type="OrthoDB" id="1489927at2"/>
<comment type="caution">
    <text evidence="1">The sequence shown here is derived from an EMBL/GenBank/DDBJ whole genome shotgun (WGS) entry which is preliminary data.</text>
</comment>
<organism evidence="1 2">
    <name type="scientific">Neolewinella aurantiaca</name>
    <dbReference type="NCBI Taxonomy" id="2602767"/>
    <lineage>
        <taxon>Bacteria</taxon>
        <taxon>Pseudomonadati</taxon>
        <taxon>Bacteroidota</taxon>
        <taxon>Saprospiria</taxon>
        <taxon>Saprospirales</taxon>
        <taxon>Lewinellaceae</taxon>
        <taxon>Neolewinella</taxon>
    </lineage>
</organism>